<sequence length="91" mass="10674">MEAHLRLQGLPHIAKKKLQYIAPNYSYQPGNYECGYYLMRHMHKIISANIKDSWKEIFNDPSPLKLEVLQEVREQWASFLLSTVNSHVKTS</sequence>
<organism evidence="1 2">
    <name type="scientific">Phaseolus vulgaris</name>
    <name type="common">Kidney bean</name>
    <name type="synonym">French bean</name>
    <dbReference type="NCBI Taxonomy" id="3885"/>
    <lineage>
        <taxon>Eukaryota</taxon>
        <taxon>Viridiplantae</taxon>
        <taxon>Streptophyta</taxon>
        <taxon>Embryophyta</taxon>
        <taxon>Tracheophyta</taxon>
        <taxon>Spermatophyta</taxon>
        <taxon>Magnoliopsida</taxon>
        <taxon>eudicotyledons</taxon>
        <taxon>Gunneridae</taxon>
        <taxon>Pentapetalae</taxon>
        <taxon>rosids</taxon>
        <taxon>fabids</taxon>
        <taxon>Fabales</taxon>
        <taxon>Fabaceae</taxon>
        <taxon>Papilionoideae</taxon>
        <taxon>50 kb inversion clade</taxon>
        <taxon>NPAAA clade</taxon>
        <taxon>indigoferoid/millettioid clade</taxon>
        <taxon>Phaseoleae</taxon>
        <taxon>Phaseolus</taxon>
    </lineage>
</organism>
<dbReference type="OrthoDB" id="1402283at2759"/>
<evidence type="ECO:0000313" key="2">
    <source>
        <dbReference type="Proteomes" id="UP000000226"/>
    </source>
</evidence>
<evidence type="ECO:0000313" key="1">
    <source>
        <dbReference type="EMBL" id="ESW33669.1"/>
    </source>
</evidence>
<proteinExistence type="predicted"/>
<protein>
    <recommendedName>
        <fullName evidence="3">Ubiquitin-like protease family profile domain-containing protein</fullName>
    </recommendedName>
</protein>
<dbReference type="OMA" id="ANIKDSW"/>
<reference evidence="2" key="1">
    <citation type="journal article" date="2014" name="Nat. Genet.">
        <title>A reference genome for common bean and genome-wide analysis of dual domestications.</title>
        <authorList>
            <person name="Schmutz J."/>
            <person name="McClean P.E."/>
            <person name="Mamidi S."/>
            <person name="Wu G.A."/>
            <person name="Cannon S.B."/>
            <person name="Grimwood J."/>
            <person name="Jenkins J."/>
            <person name="Shu S."/>
            <person name="Song Q."/>
            <person name="Chavarro C."/>
            <person name="Torres-Torres M."/>
            <person name="Geffroy V."/>
            <person name="Moghaddam S.M."/>
            <person name="Gao D."/>
            <person name="Abernathy B."/>
            <person name="Barry K."/>
            <person name="Blair M."/>
            <person name="Brick M.A."/>
            <person name="Chovatia M."/>
            <person name="Gepts P."/>
            <person name="Goodstein D.M."/>
            <person name="Gonzales M."/>
            <person name="Hellsten U."/>
            <person name="Hyten D.L."/>
            <person name="Jia G."/>
            <person name="Kelly J.D."/>
            <person name="Kudrna D."/>
            <person name="Lee R."/>
            <person name="Richard M.M."/>
            <person name="Miklas P.N."/>
            <person name="Osorno J.M."/>
            <person name="Rodrigues J."/>
            <person name="Thareau V."/>
            <person name="Urrea C.A."/>
            <person name="Wang M."/>
            <person name="Yu Y."/>
            <person name="Zhang M."/>
            <person name="Wing R.A."/>
            <person name="Cregan P.B."/>
            <person name="Rokhsar D.S."/>
            <person name="Jackson S.A."/>
        </authorList>
    </citation>
    <scope>NUCLEOTIDE SEQUENCE [LARGE SCALE GENOMIC DNA]</scope>
    <source>
        <strain evidence="2">cv. G19833</strain>
    </source>
</reference>
<gene>
    <name evidence="1" type="ORF">PHAVU_001G0890000g</name>
</gene>
<dbReference type="Proteomes" id="UP000000226">
    <property type="component" value="Chromosome 1"/>
</dbReference>
<keyword evidence="2" id="KW-1185">Reference proteome</keyword>
<dbReference type="EMBL" id="CM002288">
    <property type="protein sequence ID" value="ESW33669.1"/>
    <property type="molecule type" value="Genomic_DNA"/>
</dbReference>
<dbReference type="AlphaFoldDB" id="V7CU80"/>
<name>V7CU80_PHAVU</name>
<accession>V7CU80</accession>
<dbReference type="Gramene" id="ESW33669">
    <property type="protein sequence ID" value="ESW33669"/>
    <property type="gene ID" value="PHAVU_001G0890000g"/>
</dbReference>
<evidence type="ECO:0008006" key="3">
    <source>
        <dbReference type="Google" id="ProtNLM"/>
    </source>
</evidence>